<keyword evidence="1" id="KW-0645">Protease</keyword>
<protein>
    <recommendedName>
        <fullName evidence="6">Peptidase C58 YopT-type domain-containing protein</fullName>
    </recommendedName>
</protein>
<feature type="transmembrane region" description="Helical" evidence="5">
    <location>
        <begin position="66"/>
        <end position="86"/>
    </location>
</feature>
<keyword evidence="5" id="KW-1133">Transmembrane helix</keyword>
<name>A0A3M5ISG9_PSEA0</name>
<organism evidence="7 8">
    <name type="scientific">Pseudomonas amygdali pv. mori</name>
    <dbReference type="NCBI Taxonomy" id="34065"/>
    <lineage>
        <taxon>Bacteria</taxon>
        <taxon>Pseudomonadati</taxon>
        <taxon>Pseudomonadota</taxon>
        <taxon>Gammaproteobacteria</taxon>
        <taxon>Pseudomonadales</taxon>
        <taxon>Pseudomonadaceae</taxon>
        <taxon>Pseudomonas</taxon>
        <taxon>Pseudomonas amygdali</taxon>
    </lineage>
</organism>
<evidence type="ECO:0000256" key="1">
    <source>
        <dbReference type="ARBA" id="ARBA00022670"/>
    </source>
</evidence>
<keyword evidence="2" id="KW-0378">Hydrolase</keyword>
<dbReference type="PROSITE" id="PS51257">
    <property type="entry name" value="PROKAR_LIPOPROTEIN"/>
    <property type="match status" value="1"/>
</dbReference>
<comment type="caution">
    <text evidence="7">The sequence shown here is derived from an EMBL/GenBank/DDBJ whole genome shotgun (WGS) entry which is preliminary data.</text>
</comment>
<reference evidence="7 8" key="1">
    <citation type="submission" date="2018-08" db="EMBL/GenBank/DDBJ databases">
        <title>Recombination of ecologically and evolutionarily significant loci maintains genetic cohesion in the Pseudomonas syringae species complex.</title>
        <authorList>
            <person name="Dillon M."/>
            <person name="Thakur S."/>
            <person name="Almeida R.N.D."/>
            <person name="Weir B.S."/>
            <person name="Guttman D.S."/>
        </authorList>
    </citation>
    <scope>NUCLEOTIDE SEQUENCE [LARGE SCALE GENOMIC DNA]</scope>
    <source>
        <strain evidence="7 8">ICMP 6941</strain>
    </source>
</reference>
<gene>
    <name evidence="7" type="ORF">ALP52_200000</name>
</gene>
<dbReference type="AlphaFoldDB" id="A0A3M5ISG9"/>
<dbReference type="GO" id="GO:0004197">
    <property type="term" value="F:cysteine-type endopeptidase activity"/>
    <property type="evidence" value="ECO:0007669"/>
    <property type="project" value="InterPro"/>
</dbReference>
<proteinExistence type="predicted"/>
<evidence type="ECO:0000256" key="5">
    <source>
        <dbReference type="SAM" id="Phobius"/>
    </source>
</evidence>
<dbReference type="GO" id="GO:0006508">
    <property type="term" value="P:proteolysis"/>
    <property type="evidence" value="ECO:0007669"/>
    <property type="project" value="UniProtKB-KW"/>
</dbReference>
<feature type="region of interest" description="Disordered" evidence="4">
    <location>
        <begin position="217"/>
        <end position="244"/>
    </location>
</feature>
<evidence type="ECO:0000313" key="8">
    <source>
        <dbReference type="Proteomes" id="UP000276194"/>
    </source>
</evidence>
<feature type="region of interest" description="Disordered" evidence="4">
    <location>
        <begin position="265"/>
        <end position="285"/>
    </location>
</feature>
<feature type="region of interest" description="Disordered" evidence="4">
    <location>
        <begin position="177"/>
        <end position="202"/>
    </location>
</feature>
<sequence>MDDRRNHFAEMVAFAAGIALVGCALAKAFSDQIGLDVSAGGRLLLSSVLCVGLIGYAAWNELTDGFLGMGALLPLALLTVWSGMWGCKPESQKFPSPCSKSSYEYIRVAVSMHRNFKMPMHCIKVELFLARYHPFLFCRFSFLQARKRRKSAHMVGINRAGSSGAYFGGYTESERASARDSISARPSNSPQVPPPSTDSAGREMLLLRSAELSRRTRERLEQSFPTAEEDKQQADSIVQRGRTRVRSGAGLHRLEILTHQSVERGCSSSKALSSSDDDVSSAESSEADIDAVFNYRIAALNNANASQSCMGLAIQWLRLRDEGEASYRMEALDLDHASDIQNQYENAAGSVSGSREQREAGRISARKTLLRSQDLQPVGEPSVFHADRQSTALQKIARDGSAHLISLCFENNGKRVRHAITASSSEGSVNLFDPNYGEFSTTLPELPSMFQNLMTRYGSRLNGHLQLESMVIQRVE</sequence>
<evidence type="ECO:0000256" key="3">
    <source>
        <dbReference type="ARBA" id="ARBA00022807"/>
    </source>
</evidence>
<dbReference type="NCBIfam" id="TIGR01586">
    <property type="entry name" value="yopT_cys_prot"/>
    <property type="match status" value="1"/>
</dbReference>
<feature type="compositionally biased region" description="Acidic residues" evidence="4">
    <location>
        <begin position="275"/>
        <end position="285"/>
    </location>
</feature>
<accession>A0A3M5ISG9</accession>
<feature type="domain" description="Peptidase C58 YopT-type" evidence="6">
    <location>
        <begin position="291"/>
        <end position="472"/>
    </location>
</feature>
<dbReference type="Proteomes" id="UP000276194">
    <property type="component" value="Unassembled WGS sequence"/>
</dbReference>
<evidence type="ECO:0000256" key="2">
    <source>
        <dbReference type="ARBA" id="ARBA00022801"/>
    </source>
</evidence>
<keyword evidence="3" id="KW-0788">Thiol protease</keyword>
<dbReference type="Gene3D" id="3.90.70.20">
    <property type="match status" value="1"/>
</dbReference>
<dbReference type="CDD" id="cd20497">
    <property type="entry name" value="C58_YopT-like"/>
    <property type="match status" value="1"/>
</dbReference>
<dbReference type="EMBL" id="RBTD01000416">
    <property type="protein sequence ID" value="RMT13753.1"/>
    <property type="molecule type" value="Genomic_DNA"/>
</dbReference>
<dbReference type="InterPro" id="IPR006473">
    <property type="entry name" value="Peptidase_C58_Yopt"/>
</dbReference>
<keyword evidence="5" id="KW-0472">Membrane</keyword>
<keyword evidence="5" id="KW-0812">Transmembrane</keyword>
<dbReference type="Pfam" id="PF03543">
    <property type="entry name" value="Peptidase_C58"/>
    <property type="match status" value="1"/>
</dbReference>
<evidence type="ECO:0000259" key="6">
    <source>
        <dbReference type="Pfam" id="PF03543"/>
    </source>
</evidence>
<evidence type="ECO:0000313" key="7">
    <source>
        <dbReference type="EMBL" id="RMT13753.1"/>
    </source>
</evidence>
<dbReference type="SUPFAM" id="SSF54001">
    <property type="entry name" value="Cysteine proteinases"/>
    <property type="match status" value="1"/>
</dbReference>
<dbReference type="InterPro" id="IPR038765">
    <property type="entry name" value="Papain-like_cys_pep_sf"/>
</dbReference>
<evidence type="ECO:0000256" key="4">
    <source>
        <dbReference type="SAM" id="MobiDB-lite"/>
    </source>
</evidence>
<feature type="transmembrane region" description="Helical" evidence="5">
    <location>
        <begin position="40"/>
        <end position="59"/>
    </location>
</feature>